<dbReference type="RefSeq" id="WP_196816008.1">
    <property type="nucleotide sequence ID" value="NZ_CP012850.1"/>
</dbReference>
<evidence type="ECO:0000313" key="3">
    <source>
        <dbReference type="EMBL" id="ALI36800.1"/>
    </source>
</evidence>
<dbReference type="OrthoDB" id="9194at2157"/>
<dbReference type="InterPro" id="IPR036380">
    <property type="entry name" value="Isochorismatase-like_sf"/>
</dbReference>
<dbReference type="AlphaFoldDB" id="A0A654M1H0"/>
<dbReference type="CDD" id="cd00431">
    <property type="entry name" value="cysteine_hydrolases"/>
    <property type="match status" value="1"/>
</dbReference>
<evidence type="ECO:0000313" key="4">
    <source>
        <dbReference type="Proteomes" id="UP000058925"/>
    </source>
</evidence>
<gene>
    <name evidence="3" type="primary">rutB_3</name>
    <name evidence="3" type="ORF">NMY3_02609</name>
</gene>
<dbReference type="GO" id="GO:0016787">
    <property type="term" value="F:hydrolase activity"/>
    <property type="evidence" value="ECO:0007669"/>
    <property type="project" value="UniProtKB-KW"/>
</dbReference>
<evidence type="ECO:0000259" key="2">
    <source>
        <dbReference type="Pfam" id="PF00857"/>
    </source>
</evidence>
<evidence type="ECO:0000256" key="1">
    <source>
        <dbReference type="ARBA" id="ARBA00022801"/>
    </source>
</evidence>
<proteinExistence type="predicted"/>
<organism evidence="3 4">
    <name type="scientific">Candidatus Nitrosocosmicus oleophilus</name>
    <dbReference type="NCBI Taxonomy" id="1353260"/>
    <lineage>
        <taxon>Archaea</taxon>
        <taxon>Nitrososphaerota</taxon>
        <taxon>Nitrososphaeria</taxon>
        <taxon>Nitrososphaerales</taxon>
        <taxon>Nitrososphaeraceae</taxon>
        <taxon>Candidatus Nitrosocosmicus</taxon>
    </lineage>
</organism>
<reference evidence="4" key="1">
    <citation type="submission" date="2015-10" db="EMBL/GenBank/DDBJ databases">
        <title>Niche specialization of a soil ammonia-oxidizing archaeon, Candidatus Nitrosocosmicus oleophilus.</title>
        <authorList>
            <person name="Jung M.-Y."/>
            <person name="Rhee S.-K."/>
        </authorList>
    </citation>
    <scope>NUCLEOTIDE SEQUENCE [LARGE SCALE GENOMIC DNA]</scope>
    <source>
        <strain evidence="4">MY3</strain>
    </source>
</reference>
<dbReference type="Pfam" id="PF00857">
    <property type="entry name" value="Isochorismatase"/>
    <property type="match status" value="1"/>
</dbReference>
<dbReference type="Gene3D" id="3.40.50.850">
    <property type="entry name" value="Isochorismatase-like"/>
    <property type="match status" value="1"/>
</dbReference>
<protein>
    <submittedName>
        <fullName evidence="3">Peroxyureidoacrylate/ureidoacrylate amidohydrolase RutB</fullName>
        <ecNumber evidence="3">3.5.1.110</ecNumber>
    </submittedName>
</protein>
<dbReference type="KEGG" id="taa:NMY3_02609"/>
<dbReference type="InterPro" id="IPR050272">
    <property type="entry name" value="Isochorismatase-like_hydrls"/>
</dbReference>
<dbReference type="GeneID" id="60422542"/>
<accession>A0A654M1H0</accession>
<keyword evidence="1 3" id="KW-0378">Hydrolase</keyword>
<dbReference type="PANTHER" id="PTHR43540">
    <property type="entry name" value="PEROXYUREIDOACRYLATE/UREIDOACRYLATE AMIDOHYDROLASE-RELATED"/>
    <property type="match status" value="1"/>
</dbReference>
<feature type="domain" description="Isochorismatase-like" evidence="2">
    <location>
        <begin position="29"/>
        <end position="219"/>
    </location>
</feature>
<dbReference type="SUPFAM" id="SSF52499">
    <property type="entry name" value="Isochorismatase-like hydrolases"/>
    <property type="match status" value="1"/>
</dbReference>
<dbReference type="InterPro" id="IPR000868">
    <property type="entry name" value="Isochorismatase-like_dom"/>
</dbReference>
<keyword evidence="4" id="KW-1185">Reference proteome</keyword>
<dbReference type="EC" id="3.5.1.110" evidence="3"/>
<dbReference type="EMBL" id="CP012850">
    <property type="protein sequence ID" value="ALI36800.1"/>
    <property type="molecule type" value="Genomic_DNA"/>
</dbReference>
<dbReference type="Proteomes" id="UP000058925">
    <property type="component" value="Chromosome"/>
</dbReference>
<dbReference type="PANTHER" id="PTHR43540:SF6">
    <property type="entry name" value="ISOCHORISMATASE-LIKE DOMAIN-CONTAINING PROTEIN"/>
    <property type="match status" value="1"/>
</dbReference>
<sequence>MEKTILIWYNSLSLMLQIQYGSNLISLGLVIVDMQNGFVSKDGSYDKLGMNIENYQQIIPNIKRLISFCRTEKIPIFYTEAIREPSGIDLLLNIHNILPRAREERLQNKKIPICMRDTWDAHIIDDIKPAPEDHVILKRRDSAFQDTELRVWLQSIHVNTLIFCGIDTSICVETSLRDAFNLGYDVILVSDATASGSKKHYETTIERVRDYYGVVIKIDDLKKMIQTLDDLSKDEMQSNEEENESISQFLEKHNLINVRREKK</sequence>
<name>A0A654M1H0_9ARCH</name>